<accession>A0A8S4AKE6</accession>
<feature type="region of interest" description="Disordered" evidence="1">
    <location>
        <begin position="502"/>
        <end position="530"/>
    </location>
</feature>
<gene>
    <name evidence="3" type="ORF">MMEN_LOCUS2654</name>
</gene>
<feature type="region of interest" description="Disordered" evidence="1">
    <location>
        <begin position="92"/>
        <end position="188"/>
    </location>
</feature>
<comment type="caution">
    <text evidence="3">The sequence shown here is derived from an EMBL/GenBank/DDBJ whole genome shotgun (WGS) entry which is preliminary data.</text>
</comment>
<evidence type="ECO:0000313" key="3">
    <source>
        <dbReference type="EMBL" id="CAG5866016.1"/>
    </source>
</evidence>
<dbReference type="AlphaFoldDB" id="A0A8S4AKE6"/>
<feature type="transmembrane region" description="Helical" evidence="2">
    <location>
        <begin position="613"/>
        <end position="632"/>
    </location>
</feature>
<feature type="compositionally biased region" description="Gly residues" evidence="1">
    <location>
        <begin position="165"/>
        <end position="174"/>
    </location>
</feature>
<sequence>MAWMMAPSWVSTRGRVALFRVRSVFQVRPRGARMQPWNWAWVWKGKGSALTWWGATEPPLFSEMMTLGSCWSLRGGGAAPLTRNRLRLRAEGLRPSPPHSPQPGRLRSTTLAPPACSCRRLSVRKSETTSSPAKASLISPLWSGGSRGSSESATLDAPLPLAAFGRGGRGGRQPGRGVRGRPGPVRGRAGVLGQQIQVLEGPAASSSCAPPSLSCASSSSCAPPSLSCASSSSSCRSFLLRSNSGLDGSGPGSASFTKSGSTSGSSCASSCSSSSSPGSPPALWVSSLLSSSCCCMARRAPRSYLATMALDLAQRLLFWCLRLILSCMRRSSAPCSASRAAPGSSRTCRSNCRSSSFRRALLWTRARAFWSSARRTRASSRLMALTEASSAGVSTGSWRGCLWADSRANTSRSRGVCAPQPTTTRSMGRGPDGSRSSGNTSCSARWFWLMTASQRLTRAAVFWKARSRWMRSRCWELSGHSSVRWLRCRLRSCFRLWAGTAGAPPAAPTRSDSSTRSASPSAVTVNSDMSAAASDRSPRVFFLLPPRAMMASSSLRRFRSSSPSSPSSSSLLTAPPAPFTSSSSSSPPAPFTSSSSSSSPPAPRTSSSSIKRFFSALELLLFAFFLLTFAILEYPKISG</sequence>
<dbReference type="EMBL" id="CAJRST010001113">
    <property type="protein sequence ID" value="CAG5866016.1"/>
    <property type="molecule type" value="Genomic_DNA"/>
</dbReference>
<feature type="region of interest" description="Disordered" evidence="1">
    <location>
        <begin position="413"/>
        <end position="440"/>
    </location>
</feature>
<evidence type="ECO:0000256" key="2">
    <source>
        <dbReference type="SAM" id="Phobius"/>
    </source>
</evidence>
<evidence type="ECO:0000313" key="4">
    <source>
        <dbReference type="Proteomes" id="UP000677803"/>
    </source>
</evidence>
<dbReference type="OrthoDB" id="10666591at2759"/>
<reference evidence="3" key="1">
    <citation type="submission" date="2021-05" db="EMBL/GenBank/DDBJ databases">
        <authorList>
            <person name="Tigano A."/>
        </authorList>
    </citation>
    <scope>NUCLEOTIDE SEQUENCE</scope>
</reference>
<feature type="compositionally biased region" description="Low complexity" evidence="1">
    <location>
        <begin position="502"/>
        <end position="522"/>
    </location>
</feature>
<keyword evidence="2" id="KW-0812">Transmembrane</keyword>
<proteinExistence type="predicted"/>
<keyword evidence="4" id="KW-1185">Reference proteome</keyword>
<name>A0A8S4AKE6_9TELE</name>
<organism evidence="3 4">
    <name type="scientific">Menidia menidia</name>
    <name type="common">Atlantic silverside</name>
    <dbReference type="NCBI Taxonomy" id="238744"/>
    <lineage>
        <taxon>Eukaryota</taxon>
        <taxon>Metazoa</taxon>
        <taxon>Chordata</taxon>
        <taxon>Craniata</taxon>
        <taxon>Vertebrata</taxon>
        <taxon>Euteleostomi</taxon>
        <taxon>Actinopterygii</taxon>
        <taxon>Neopterygii</taxon>
        <taxon>Teleostei</taxon>
        <taxon>Neoteleostei</taxon>
        <taxon>Acanthomorphata</taxon>
        <taxon>Ovalentaria</taxon>
        <taxon>Atherinomorphae</taxon>
        <taxon>Atheriniformes</taxon>
        <taxon>Atherinopsidae</taxon>
        <taxon>Menidiinae</taxon>
        <taxon>Menidia</taxon>
    </lineage>
</organism>
<feature type="region of interest" description="Disordered" evidence="1">
    <location>
        <begin position="560"/>
        <end position="603"/>
    </location>
</feature>
<keyword evidence="2" id="KW-1133">Transmembrane helix</keyword>
<protein>
    <submittedName>
        <fullName evidence="3">(Atlantic silverside) hypothetical protein</fullName>
    </submittedName>
</protein>
<keyword evidence="2" id="KW-0472">Membrane</keyword>
<evidence type="ECO:0000256" key="1">
    <source>
        <dbReference type="SAM" id="MobiDB-lite"/>
    </source>
</evidence>
<dbReference type="Proteomes" id="UP000677803">
    <property type="component" value="Unassembled WGS sequence"/>
</dbReference>